<evidence type="ECO:0000313" key="2">
    <source>
        <dbReference type="EMBL" id="MBR1368496.1"/>
    </source>
</evidence>
<gene>
    <name evidence="2" type="ORF">RJ53_02840</name>
</gene>
<protein>
    <submittedName>
        <fullName evidence="2">Uncharacterized protein</fullName>
    </submittedName>
</protein>
<reference evidence="2" key="1">
    <citation type="submission" date="2014-12" db="EMBL/GenBank/DDBJ databases">
        <authorList>
            <person name="Huang H.-H."/>
            <person name="Chen S.-C."/>
            <person name="Lai M.-C."/>
        </authorList>
    </citation>
    <scope>NUCLEOTIDE SEQUENCE</scope>
    <source>
        <strain evidence="2">K1F9705b</strain>
    </source>
</reference>
<sequence length="202" mass="22974">MIQVAWRGRDIYLPFTFAPRTLIINTRLIHTDGMEMRLTPWITLTTGTFSAIVSSEEEMVRLLTRREELRRYLFLYISGNYSRLLSRVGDRRARFDVRRAFTTHQLLTILREAAHTIVFIEHDPTLFDGVPAHLITTVGRTIQEMAAGSIVILYTPVPDRTFGTLADYADRIVTLAPEQKEEPKGGKGPRERPAGQVSLGAF</sequence>
<keyword evidence="3" id="KW-1185">Reference proteome</keyword>
<name>A0A8J7W6B2_9EURY</name>
<comment type="caution">
    <text evidence="2">The sequence shown here is derived from an EMBL/GenBank/DDBJ whole genome shotgun (WGS) entry which is preliminary data.</text>
</comment>
<accession>A0A8J7W6B2</accession>
<evidence type="ECO:0000313" key="3">
    <source>
        <dbReference type="Proteomes" id="UP000730161"/>
    </source>
</evidence>
<evidence type="ECO:0000256" key="1">
    <source>
        <dbReference type="SAM" id="MobiDB-lite"/>
    </source>
</evidence>
<organism evidence="2 3">
    <name type="scientific">Methanocalculus chunghsingensis</name>
    <dbReference type="NCBI Taxonomy" id="156457"/>
    <lineage>
        <taxon>Archaea</taxon>
        <taxon>Methanobacteriati</taxon>
        <taxon>Methanobacteriota</taxon>
        <taxon>Stenosarchaea group</taxon>
        <taxon>Methanomicrobia</taxon>
        <taxon>Methanomicrobiales</taxon>
        <taxon>Methanocalculaceae</taxon>
        <taxon>Methanocalculus</taxon>
    </lineage>
</organism>
<dbReference type="AlphaFoldDB" id="A0A8J7W6B2"/>
<proteinExistence type="predicted"/>
<feature type="region of interest" description="Disordered" evidence="1">
    <location>
        <begin position="176"/>
        <end position="202"/>
    </location>
</feature>
<dbReference type="EMBL" id="JWHL01000003">
    <property type="protein sequence ID" value="MBR1368496.1"/>
    <property type="molecule type" value="Genomic_DNA"/>
</dbReference>
<dbReference type="Proteomes" id="UP000730161">
    <property type="component" value="Unassembled WGS sequence"/>
</dbReference>
<feature type="compositionally biased region" description="Basic and acidic residues" evidence="1">
    <location>
        <begin position="178"/>
        <end position="193"/>
    </location>
</feature>